<dbReference type="InterPro" id="IPR051785">
    <property type="entry name" value="MMCE/EMCE_epimerase"/>
</dbReference>
<gene>
    <name evidence="3" type="ORF">BN8_02800</name>
</gene>
<dbReference type="InterPro" id="IPR037523">
    <property type="entry name" value="VOC_core"/>
</dbReference>
<evidence type="ECO:0000259" key="2">
    <source>
        <dbReference type="PROSITE" id="PS51819"/>
    </source>
</evidence>
<keyword evidence="1" id="KW-0479">Metal-binding</keyword>
<evidence type="ECO:0000256" key="1">
    <source>
        <dbReference type="ARBA" id="ARBA00022723"/>
    </source>
</evidence>
<dbReference type="RefSeq" id="WP_009282266.1">
    <property type="nucleotide sequence ID" value="NZ_CAIT01000006.1"/>
</dbReference>
<dbReference type="PANTHER" id="PTHR43048">
    <property type="entry name" value="METHYLMALONYL-COA EPIMERASE"/>
    <property type="match status" value="1"/>
</dbReference>
<feature type="domain" description="VOC" evidence="2">
    <location>
        <begin position="31"/>
        <end position="178"/>
    </location>
</feature>
<evidence type="ECO:0000313" key="4">
    <source>
        <dbReference type="Proteomes" id="UP000009309"/>
    </source>
</evidence>
<dbReference type="Proteomes" id="UP000009309">
    <property type="component" value="Unassembled WGS sequence"/>
</dbReference>
<dbReference type="PANTHER" id="PTHR43048:SF3">
    <property type="entry name" value="METHYLMALONYL-COA EPIMERASE, MITOCHONDRIAL"/>
    <property type="match status" value="1"/>
</dbReference>
<keyword evidence="3" id="KW-0560">Oxidoreductase</keyword>
<evidence type="ECO:0000313" key="3">
    <source>
        <dbReference type="EMBL" id="CCH53686.1"/>
    </source>
</evidence>
<dbReference type="InterPro" id="IPR029068">
    <property type="entry name" value="Glyas_Bleomycin-R_OHBP_Dase"/>
</dbReference>
<dbReference type="PROSITE" id="PS51819">
    <property type="entry name" value="VOC"/>
    <property type="match status" value="2"/>
</dbReference>
<dbReference type="GO" id="GO:0046491">
    <property type="term" value="P:L-methylmalonyl-CoA metabolic process"/>
    <property type="evidence" value="ECO:0007669"/>
    <property type="project" value="TreeGrafter"/>
</dbReference>
<comment type="caution">
    <text evidence="3">The sequence shown here is derived from an EMBL/GenBank/DDBJ whole genome shotgun (WGS) entry which is preliminary data.</text>
</comment>
<dbReference type="EMBL" id="CAIT01000006">
    <property type="protein sequence ID" value="CCH53686.1"/>
    <property type="molecule type" value="Genomic_DNA"/>
</dbReference>
<accession>I2GIG1</accession>
<organism evidence="3 4">
    <name type="scientific">Fibrisoma limi BUZ 3</name>
    <dbReference type="NCBI Taxonomy" id="1185876"/>
    <lineage>
        <taxon>Bacteria</taxon>
        <taxon>Pseudomonadati</taxon>
        <taxon>Bacteroidota</taxon>
        <taxon>Cytophagia</taxon>
        <taxon>Cytophagales</taxon>
        <taxon>Spirosomataceae</taxon>
        <taxon>Fibrisoma</taxon>
    </lineage>
</organism>
<dbReference type="eggNOG" id="COG0346">
    <property type="taxonomic scope" value="Bacteria"/>
</dbReference>
<keyword evidence="4" id="KW-1185">Reference proteome</keyword>
<dbReference type="AlphaFoldDB" id="I2GIG1"/>
<proteinExistence type="predicted"/>
<feature type="domain" description="VOC" evidence="2">
    <location>
        <begin position="198"/>
        <end position="341"/>
    </location>
</feature>
<dbReference type="STRING" id="1185876.BN8_02800"/>
<sequence>MDCRKQYGKRSLVFAWLIVGSMISRAQVVERVQHPTITVSDLDRVLPFYTNVLPFKLVGTRTVTAGVVARLFGLPDSTRTARVATLQLGQETLELMDFVGSETGRTMPPDSRSNDRWFQHIAIVVSDIDKAYQQLRQHHVGHVSTAPQTLPAYLPAAAGIRAFYFRDPDDHVLELIWFPPGKGNPRWQPQTGGSLFLGIDHTAIASADTDRSLAFYRDLLGLKLGGMSENYGTEQEHLNQVFGAHVLISGLTTGQGMGIELLDYLAPPGGRPYPEASWANDLWHWHTVVEVSGLDALYKAIRTKKHLIISPGIVPLDGWGLAARRGLLVRDPDGHAVLLCE</sequence>
<name>I2GIG1_9BACT</name>
<reference evidence="3 4" key="1">
    <citation type="journal article" date="2012" name="J. Bacteriol.">
        <title>Genome Sequence of the Filamentous Bacterium Fibrisoma limi BUZ 3T.</title>
        <authorList>
            <person name="Filippini M."/>
            <person name="Qi W."/>
            <person name="Jaenicke S."/>
            <person name="Goesmann A."/>
            <person name="Smits T.H."/>
            <person name="Bagheri H.C."/>
        </authorList>
    </citation>
    <scope>NUCLEOTIDE SEQUENCE [LARGE SCALE GENOMIC DNA]</scope>
    <source>
        <strain evidence="4">BUZ 3T</strain>
    </source>
</reference>
<dbReference type="CDD" id="cd06587">
    <property type="entry name" value="VOC"/>
    <property type="match status" value="1"/>
</dbReference>
<dbReference type="GO" id="GO:0046872">
    <property type="term" value="F:metal ion binding"/>
    <property type="evidence" value="ECO:0007669"/>
    <property type="project" value="UniProtKB-KW"/>
</dbReference>
<dbReference type="Gene3D" id="3.10.180.10">
    <property type="entry name" value="2,3-Dihydroxybiphenyl 1,2-Dioxygenase, domain 1"/>
    <property type="match status" value="2"/>
</dbReference>
<protein>
    <submittedName>
        <fullName evidence="3">Glyoxalase/bleomycin resistance protein/dioxygenase</fullName>
    </submittedName>
</protein>
<dbReference type="GO" id="GO:0051213">
    <property type="term" value="F:dioxygenase activity"/>
    <property type="evidence" value="ECO:0007669"/>
    <property type="project" value="UniProtKB-KW"/>
</dbReference>
<dbReference type="InterPro" id="IPR004360">
    <property type="entry name" value="Glyas_Fos-R_dOase_dom"/>
</dbReference>
<dbReference type="SUPFAM" id="SSF54593">
    <property type="entry name" value="Glyoxalase/Bleomycin resistance protein/Dihydroxybiphenyl dioxygenase"/>
    <property type="match status" value="1"/>
</dbReference>
<dbReference type="GO" id="GO:0004493">
    <property type="term" value="F:methylmalonyl-CoA epimerase activity"/>
    <property type="evidence" value="ECO:0007669"/>
    <property type="project" value="TreeGrafter"/>
</dbReference>
<keyword evidence="3" id="KW-0223">Dioxygenase</keyword>
<dbReference type="Pfam" id="PF00903">
    <property type="entry name" value="Glyoxalase"/>
    <property type="match status" value="2"/>
</dbReference>